<evidence type="ECO:0000313" key="4">
    <source>
        <dbReference type="EMBL" id="EBY1555874.1"/>
    </source>
</evidence>
<feature type="region of interest" description="Disordered" evidence="2">
    <location>
        <begin position="1229"/>
        <end position="1260"/>
    </location>
</feature>
<reference evidence="4" key="1">
    <citation type="submission" date="2018-07" db="EMBL/GenBank/DDBJ databases">
        <authorList>
            <person name="Ashton P.M."/>
            <person name="Dallman T."/>
            <person name="Nair S."/>
            <person name="De Pinna E."/>
            <person name="Peters T."/>
            <person name="Grant K."/>
        </authorList>
    </citation>
    <scope>NUCLEOTIDE SEQUENCE</scope>
    <source>
        <strain evidence="4">357772</strain>
    </source>
</reference>
<comment type="caution">
    <text evidence="4">The sequence shown here is derived from an EMBL/GenBank/DDBJ whole genome shotgun (WGS) entry which is preliminary data.</text>
</comment>
<evidence type="ECO:0000256" key="1">
    <source>
        <dbReference type="ARBA" id="ARBA00010116"/>
    </source>
</evidence>
<protein>
    <recommendedName>
        <fullName evidence="3">Big-1 domain-containing protein</fullName>
    </recommendedName>
</protein>
<sequence>MAPLTAGTTGGKYALSLAYAGTPLLTADMTLADTLADISGSTLTTDKPVITASTGSSRATLTVHLRDKNGKPVTGEASQLSLTALFPKTVPDGQNNVVIGHLSPVTGTPGDYQATLSSTQATTTDPAATAPAADGSDALTVTLKVNGKVTGVKKALVVIPDKTTVVPALEVNVNKQLADNMAQDSFRVVTEDANHNLVRGQTVQLATKAGAADKVTFVAPGSGRDAATFTTGNTGEAMQTLTAAVPGDKVVNATVNGNTGNVTVNFQQDKSLKVDGVTVNTGGGTYCASTTCEVGVTDKSKVSLSALVQNGSGQPVAGIPVVWTLDRDSTCSVDTDKVASLGASGDGVTSVVSDSGTDGHASVILHSAGDHKACKVTVTAAVKDGDPTKTGATGITWIAENESARVSALTLNPDNPQVNQFVISTEEAPFRATVGDQYGNPVKGATLTPDSASLKNATISVRPGTTDADGNTTLKLKDGTVEAVTLSASVDKANNVTPTTGNTPVPANGPAYFVANAAAADVKTLDVTDAATGGTPITTRQVGDGTGHIFYARATVKDSAANVVAAPVNWVLNLPQGCTGTDVVLKDPDATSDTTGTATAKIISAGTHQVCDGFTLTATTGRSTSTPLTSGKLSYTPDLTTAHVATLTQTNLKTPDNFPAGETDPAKLPAYKVTVTDQYRNLVNNAAVNWTSDNPTGTAFTTATGSVTDATGSATNTLKGTVVTTAPVKVTAKVDTATTGATGTPDTGQTTPVGVNFVADMATLTITGTTSGDRKASATATVTTAATADGKDLLTLHLTAVSKTGNVPVPNVAITFAGDWNKAGNVTKGDGSAIANGTVACTTGATGSCDVALKTVKVNSTSATSGDNIPYAVGVQARPAGAQAAVTATVPALFLAGPVDAAHTTVSLAAGSRETLVAQHADQVVELNAKLGDANGNPVPVWMAAPQLVQPNGLGVSISPETGTGQTDAVSWKLNAGGLHAPYVTQANMVYEVRAKDGNGTVAKVMDVPGEIPVLPTFTALIAPEARWNSAATGTGASIADTALALIPEKGLSDGDEPLSQFVIAENVNGYVGYYPAWERTGPGQGYFPHRWYARRDENGEVPDTVKVCLRRQPATTASGTGCRDLQPLGAGGTDPWPRAPVDVDIPRLTLYIGPVWNQDSYGPDTGFSRDPDKTLLYGDAACEVYGKGGGISYSGRLYAYAPAALGMAPTPLVGTATERSDYNFGTGETLAGTWRGVPQPQDGEKETISPASAPDDHARGWEDPTHIVWQAVGSGGYDRPAILHGMPELAPVSAPDADVNYVAGWRHGTSDHSVAMINVKAGATAGAAMTQPNGASWAAGGIVCVLDRQ</sequence>
<dbReference type="EMBL" id="AAHNFW010000147">
    <property type="protein sequence ID" value="EBY1555874.1"/>
    <property type="molecule type" value="Genomic_DNA"/>
</dbReference>
<dbReference type="Pfam" id="PF02369">
    <property type="entry name" value="Big_1"/>
    <property type="match status" value="2"/>
</dbReference>
<gene>
    <name evidence="4" type="ORF">DU055_23745</name>
</gene>
<dbReference type="SUPFAM" id="SSF49373">
    <property type="entry name" value="Invasin/intimin cell-adhesion fragments"/>
    <property type="match status" value="4"/>
</dbReference>
<dbReference type="PROSITE" id="PS51127">
    <property type="entry name" value="BIG1"/>
    <property type="match status" value="1"/>
</dbReference>
<dbReference type="InterPro" id="IPR003344">
    <property type="entry name" value="Big_1_dom"/>
</dbReference>
<accession>A0A5W8MJX1</accession>
<evidence type="ECO:0000256" key="2">
    <source>
        <dbReference type="SAM" id="MobiDB-lite"/>
    </source>
</evidence>
<dbReference type="InterPro" id="IPR008964">
    <property type="entry name" value="Invasin/intimin_cell_adhesion"/>
</dbReference>
<comment type="similarity">
    <text evidence="1">Belongs to the intimin/invasin family.</text>
</comment>
<organism evidence="4">
    <name type="scientific">Salmonella enterica subsp. enterica serovar Hofit</name>
    <dbReference type="NCBI Taxonomy" id="2564537"/>
    <lineage>
        <taxon>Bacteria</taxon>
        <taxon>Pseudomonadati</taxon>
        <taxon>Pseudomonadota</taxon>
        <taxon>Gammaproteobacteria</taxon>
        <taxon>Enterobacterales</taxon>
        <taxon>Enterobacteriaceae</taxon>
        <taxon>Salmonella</taxon>
    </lineage>
</organism>
<dbReference type="Gene3D" id="2.60.40.10">
    <property type="entry name" value="Immunoglobulins"/>
    <property type="match status" value="4"/>
</dbReference>
<evidence type="ECO:0000259" key="3">
    <source>
        <dbReference type="PROSITE" id="PS51127"/>
    </source>
</evidence>
<feature type="domain" description="Big-1" evidence="3">
    <location>
        <begin position="166"/>
        <end position="267"/>
    </location>
</feature>
<feature type="region of interest" description="Disordered" evidence="2">
    <location>
        <begin position="1120"/>
        <end position="1140"/>
    </location>
</feature>
<dbReference type="InterPro" id="IPR013783">
    <property type="entry name" value="Ig-like_fold"/>
</dbReference>
<proteinExistence type="inferred from homology"/>
<name>A0A5W8MJX1_SALET</name>